<accession>A0ABP7QL09</accession>
<dbReference type="PANTHER" id="PTHR47637:SF1">
    <property type="entry name" value="CHAPERONE SURA"/>
    <property type="match status" value="1"/>
</dbReference>
<keyword evidence="1 7" id="KW-0732">Signal</keyword>
<dbReference type="RefSeq" id="WP_103045425.1">
    <property type="nucleotide sequence ID" value="NZ_BAABBP010000003.1"/>
</dbReference>
<dbReference type="InterPro" id="IPR046357">
    <property type="entry name" value="PPIase_dom_sf"/>
</dbReference>
<dbReference type="Proteomes" id="UP001501627">
    <property type="component" value="Unassembled WGS sequence"/>
</dbReference>
<name>A0ABP7QL09_9BURK</name>
<dbReference type="PANTHER" id="PTHR47637">
    <property type="entry name" value="CHAPERONE SURA"/>
    <property type="match status" value="1"/>
</dbReference>
<evidence type="ECO:0000256" key="7">
    <source>
        <dbReference type="HAMAP-Rule" id="MF_01183"/>
    </source>
</evidence>
<comment type="catalytic activity">
    <reaction evidence="7">
        <text>[protein]-peptidylproline (omega=180) = [protein]-peptidylproline (omega=0)</text>
        <dbReference type="Rhea" id="RHEA:16237"/>
        <dbReference type="Rhea" id="RHEA-COMP:10747"/>
        <dbReference type="Rhea" id="RHEA-COMP:10748"/>
        <dbReference type="ChEBI" id="CHEBI:83833"/>
        <dbReference type="ChEBI" id="CHEBI:83834"/>
        <dbReference type="EC" id="5.2.1.8"/>
    </reaction>
</comment>
<dbReference type="InterPro" id="IPR000297">
    <property type="entry name" value="PPIase_PpiC"/>
</dbReference>
<gene>
    <name evidence="7 10" type="primary">surA</name>
    <name evidence="10" type="ORF">GCM10022279_04560</name>
</gene>
<sequence precursor="true">MTRPLFRPAALAALVSAALLAPLGAGAQGLKPSAASGLTRLPAAVTTLPSAKDGAPRQADFIVAVVNSDPITNNEVQRRIERTLSQLRNEGATPPSHEVLVQQVLEHLIQEKIQIQTGHEMGLKVDDFAVDQAEQSVARQNGVSVATMHQRLAEDGISASAFREELRNQLLMLRVRERDVESRVRVSDLDVDQYLREQKQAPATQALELNIGNILIGVPENATPAQLAERQAIAQEVLAKIKAGGNWQELAQQYSQAPDAAQGGVMGMRPADRYPQLFTDALAGTAVGGVVGPVRSPAGLHILKLINKEQAGLMSMAEENHARHILLRAQPGRSERQAAQELMELRERIVRHQATFEQLAREYSQDGSAAEGGDLGWALPGRYVPEFEQVLDSLQPGQISEPVATRFGVHLIELIARREVKLTQRQQRDMVRDVVREKKLDEAWRNWMQEARARAYVEYREPPQ</sequence>
<evidence type="ECO:0000256" key="4">
    <source>
        <dbReference type="ARBA" id="ARBA00023110"/>
    </source>
</evidence>
<dbReference type="GO" id="GO:0016853">
    <property type="term" value="F:isomerase activity"/>
    <property type="evidence" value="ECO:0007669"/>
    <property type="project" value="UniProtKB-KW"/>
</dbReference>
<comment type="domain">
    <text evidence="7">The PPIase activity resides only in the second parvulin domain. The N-terminal region and the C-terminal tail are necessary and sufficient for the chaperone activity of SurA. The PPIase activity is dispensable for SurA to function as a chaperone. The N-terminal region and the C-terminal tail are also required for porin recognition.</text>
</comment>
<evidence type="ECO:0000313" key="10">
    <source>
        <dbReference type="EMBL" id="GAA3984394.1"/>
    </source>
</evidence>
<evidence type="ECO:0000256" key="1">
    <source>
        <dbReference type="ARBA" id="ARBA00022729"/>
    </source>
</evidence>
<keyword evidence="6 7" id="KW-0413">Isomerase</keyword>
<evidence type="ECO:0000256" key="5">
    <source>
        <dbReference type="ARBA" id="ARBA00023186"/>
    </source>
</evidence>
<evidence type="ECO:0000256" key="6">
    <source>
        <dbReference type="ARBA" id="ARBA00023235"/>
    </source>
</evidence>
<dbReference type="Gene3D" id="3.10.50.40">
    <property type="match status" value="2"/>
</dbReference>
<feature type="coiled-coil region" evidence="8">
    <location>
        <begin position="335"/>
        <end position="362"/>
    </location>
</feature>
<dbReference type="InterPro" id="IPR015391">
    <property type="entry name" value="SurA_N"/>
</dbReference>
<keyword evidence="5 7" id="KW-0143">Chaperone</keyword>
<proteinExistence type="inferred from homology"/>
<dbReference type="PROSITE" id="PS50198">
    <property type="entry name" value="PPIC_PPIASE_2"/>
    <property type="match status" value="2"/>
</dbReference>
<evidence type="ECO:0000256" key="8">
    <source>
        <dbReference type="SAM" id="Coils"/>
    </source>
</evidence>
<reference evidence="11" key="1">
    <citation type="journal article" date="2019" name="Int. J. Syst. Evol. Microbiol.">
        <title>The Global Catalogue of Microorganisms (GCM) 10K type strain sequencing project: providing services to taxonomists for standard genome sequencing and annotation.</title>
        <authorList>
            <consortium name="The Broad Institute Genomics Platform"/>
            <consortium name="The Broad Institute Genome Sequencing Center for Infectious Disease"/>
            <person name="Wu L."/>
            <person name="Ma J."/>
        </authorList>
    </citation>
    <scope>NUCLEOTIDE SEQUENCE [LARGE SCALE GENOMIC DNA]</scope>
    <source>
        <strain evidence="11">JCM 17561</strain>
    </source>
</reference>
<keyword evidence="8" id="KW-0175">Coiled coil</keyword>
<evidence type="ECO:0000313" key="11">
    <source>
        <dbReference type="Proteomes" id="UP001501627"/>
    </source>
</evidence>
<dbReference type="PROSITE" id="PS01096">
    <property type="entry name" value="PPIC_PPIASE_1"/>
    <property type="match status" value="1"/>
</dbReference>
<dbReference type="HAMAP" id="MF_01183">
    <property type="entry name" value="Chaperone_SurA"/>
    <property type="match status" value="1"/>
</dbReference>
<dbReference type="EC" id="5.2.1.8" evidence="7"/>
<dbReference type="Gene3D" id="1.10.4030.10">
    <property type="entry name" value="Porin chaperone SurA, peptide-binding domain"/>
    <property type="match status" value="1"/>
</dbReference>
<comment type="subcellular location">
    <subcellularLocation>
        <location evidence="7">Periplasm</location>
    </subcellularLocation>
    <text evidence="7">Is capable of associating with the outer membrane.</text>
</comment>
<dbReference type="Pfam" id="PF00639">
    <property type="entry name" value="Rotamase"/>
    <property type="match status" value="2"/>
</dbReference>
<feature type="domain" description="PpiC" evidence="9">
    <location>
        <begin position="317"/>
        <end position="416"/>
    </location>
</feature>
<feature type="chain" id="PRO_5044932070" description="Chaperone SurA" evidence="7">
    <location>
        <begin position="28"/>
        <end position="464"/>
    </location>
</feature>
<dbReference type="EMBL" id="BAABBP010000003">
    <property type="protein sequence ID" value="GAA3984394.1"/>
    <property type="molecule type" value="Genomic_DNA"/>
</dbReference>
<keyword evidence="4 7" id="KW-0697">Rotamase</keyword>
<dbReference type="InterPro" id="IPR050280">
    <property type="entry name" value="OMP_Chaperone_SurA"/>
</dbReference>
<organism evidence="10 11">
    <name type="scientific">Comamonas faecalis</name>
    <dbReference type="NCBI Taxonomy" id="1387849"/>
    <lineage>
        <taxon>Bacteria</taxon>
        <taxon>Pseudomonadati</taxon>
        <taxon>Pseudomonadota</taxon>
        <taxon>Betaproteobacteria</taxon>
        <taxon>Burkholderiales</taxon>
        <taxon>Comamonadaceae</taxon>
        <taxon>Comamonas</taxon>
    </lineage>
</organism>
<dbReference type="InterPro" id="IPR027304">
    <property type="entry name" value="Trigger_fact/SurA_dom_sf"/>
</dbReference>
<evidence type="ECO:0000259" key="9">
    <source>
        <dbReference type="PROSITE" id="PS50198"/>
    </source>
</evidence>
<protein>
    <recommendedName>
        <fullName evidence="7">Chaperone SurA</fullName>
    </recommendedName>
    <alternativeName>
        <fullName evidence="7">Peptidyl-prolyl cis-trans isomerase SurA</fullName>
        <shortName evidence="7">PPIase SurA</shortName>
        <ecNumber evidence="7">5.2.1.8</ecNumber>
    </alternativeName>
    <alternativeName>
        <fullName evidence="7">Rotamase SurA</fullName>
    </alternativeName>
</protein>
<comment type="caution">
    <text evidence="10">The sequence shown here is derived from an EMBL/GenBank/DDBJ whole genome shotgun (WGS) entry which is preliminary data.</text>
</comment>
<dbReference type="SUPFAM" id="SSF109998">
    <property type="entry name" value="Triger factor/SurA peptide-binding domain-like"/>
    <property type="match status" value="1"/>
</dbReference>
<comment type="function">
    <text evidence="7">Chaperone involved in the correct folding and assembly of outer membrane proteins. Recognizes specific patterns of aromatic residues and the orientation of their side chains, which are found more frequently in integral outer membrane proteins. May act in both early periplasmic and late outer membrane-associated steps of protein maturation.</text>
</comment>
<keyword evidence="3 7" id="KW-0574">Periplasm</keyword>
<keyword evidence="11" id="KW-1185">Reference proteome</keyword>
<evidence type="ECO:0000256" key="2">
    <source>
        <dbReference type="ARBA" id="ARBA00022737"/>
    </source>
</evidence>
<evidence type="ECO:0000256" key="3">
    <source>
        <dbReference type="ARBA" id="ARBA00022764"/>
    </source>
</evidence>
<keyword evidence="2 7" id="KW-0677">Repeat</keyword>
<dbReference type="InterPro" id="IPR023034">
    <property type="entry name" value="PPIase_SurA"/>
</dbReference>
<dbReference type="InterPro" id="IPR023058">
    <property type="entry name" value="PPIase_PpiC_CS"/>
</dbReference>
<dbReference type="SUPFAM" id="SSF54534">
    <property type="entry name" value="FKBP-like"/>
    <property type="match status" value="2"/>
</dbReference>
<dbReference type="Pfam" id="PF09312">
    <property type="entry name" value="SurA_N"/>
    <property type="match status" value="1"/>
</dbReference>
<feature type="domain" description="PpiC" evidence="9">
    <location>
        <begin position="206"/>
        <end position="307"/>
    </location>
</feature>
<feature type="signal peptide" evidence="7">
    <location>
        <begin position="1"/>
        <end position="27"/>
    </location>
</feature>